<dbReference type="HOGENOM" id="CLU_010170_3_1_1"/>
<dbReference type="GO" id="GO:0000978">
    <property type="term" value="F:RNA polymerase II cis-regulatory region sequence-specific DNA binding"/>
    <property type="evidence" value="ECO:0007669"/>
    <property type="project" value="TreeGrafter"/>
</dbReference>
<dbReference type="Gene3D" id="4.10.240.10">
    <property type="entry name" value="Zn(2)-C6 fungal-type DNA-binding domain"/>
    <property type="match status" value="1"/>
</dbReference>
<dbReference type="Proteomes" id="UP000030651">
    <property type="component" value="Unassembled WGS sequence"/>
</dbReference>
<dbReference type="PROSITE" id="PS50048">
    <property type="entry name" value="ZN2_CY6_FUNGAL_2"/>
    <property type="match status" value="1"/>
</dbReference>
<dbReference type="SMART" id="SM00066">
    <property type="entry name" value="GAL4"/>
    <property type="match status" value="1"/>
</dbReference>
<gene>
    <name evidence="7" type="ORF">PFICI_01632</name>
</gene>
<evidence type="ECO:0000256" key="2">
    <source>
        <dbReference type="ARBA" id="ARBA00023015"/>
    </source>
</evidence>
<dbReference type="PROSITE" id="PS00463">
    <property type="entry name" value="ZN2_CY6_FUNGAL_1"/>
    <property type="match status" value="1"/>
</dbReference>
<keyword evidence="4" id="KW-0539">Nucleus</keyword>
<dbReference type="GO" id="GO:0000435">
    <property type="term" value="P:positive regulation of transcription from RNA polymerase II promoter by galactose"/>
    <property type="evidence" value="ECO:0007669"/>
    <property type="project" value="TreeGrafter"/>
</dbReference>
<dbReference type="SUPFAM" id="SSF57701">
    <property type="entry name" value="Zn2/Cys6 DNA-binding domain"/>
    <property type="match status" value="1"/>
</dbReference>
<dbReference type="Pfam" id="PF00172">
    <property type="entry name" value="Zn_clus"/>
    <property type="match status" value="1"/>
</dbReference>
<dbReference type="GeneID" id="19266645"/>
<keyword evidence="1" id="KW-0479">Metal-binding</keyword>
<dbReference type="CDD" id="cd12148">
    <property type="entry name" value="fungal_TF_MHR"/>
    <property type="match status" value="1"/>
</dbReference>
<evidence type="ECO:0000256" key="1">
    <source>
        <dbReference type="ARBA" id="ARBA00022723"/>
    </source>
</evidence>
<dbReference type="PANTHER" id="PTHR47424:SF9">
    <property type="entry name" value="TAH-2"/>
    <property type="match status" value="1"/>
</dbReference>
<dbReference type="InterPro" id="IPR051127">
    <property type="entry name" value="Fungal_SecMet_Regulators"/>
</dbReference>
<accession>W3XPA6</accession>
<dbReference type="GO" id="GO:0000981">
    <property type="term" value="F:DNA-binding transcription factor activity, RNA polymerase II-specific"/>
    <property type="evidence" value="ECO:0007669"/>
    <property type="project" value="InterPro"/>
</dbReference>
<dbReference type="InParanoid" id="W3XPA6"/>
<dbReference type="GO" id="GO:0005634">
    <property type="term" value="C:nucleus"/>
    <property type="evidence" value="ECO:0007669"/>
    <property type="project" value="TreeGrafter"/>
</dbReference>
<dbReference type="InterPro" id="IPR007219">
    <property type="entry name" value="XnlR_reg_dom"/>
</dbReference>
<dbReference type="AlphaFoldDB" id="W3XPA6"/>
<evidence type="ECO:0000256" key="4">
    <source>
        <dbReference type="ARBA" id="ARBA00023242"/>
    </source>
</evidence>
<sequence length="703" mass="77763">MPRPKVRPEDRRRSVRACDTCKHLKKRCDSLLPCTPCTKKGISESCEYSEKTRRRLERPYSPPQQRSVHKRESRAGSASSHAPSSSAPQANHEPTVFEDTRDNTRANTRENTPAPFVGQKPVMLFSSTGEKVFVGNTAALSFHQFLRKILKRFAGPSSFTEGQQSRRMLEIDIPDSEASAFHDDLTEEDKRALIQCFLDASCGLLDLFTQPDIERLISLARHAQENGLDQIRGTHREDLASFYAMIAIGAQCRGRDLQERLNAARYFSKARQLSFESMLQDPTTNMARAFLLMAFFMFGACRRNTAFMFIGVASKAAVVLGLHVSGQYKYLSPEERDMRLRTGKSIRALDLVCSSILGRPGSTLSLRADDVYASDLSPESTGHRAVALSATYEASTVLESIVHKAAQDSNMDAGTAENFLQMLKEWSGALPPILRQRRRSDSMQLDPSYRESSIGNIHVACTYYFGVILTTRHFLIQHTMPLLRKPPMQGATGDKSSFRDHGKVAEMAHVCIDAAVYMAQMCAEAADGGVLLGNMCILKAWIFAAGLVLGFCLLSGDQTNTHAGEAFDGSRRVLAWLGQLSPQAQQYHEILTSFSDAITTYKAKLAREKERSKVPLVEKILSLEPVGGPQDQPGSMTSMLDGVDATLSLPEAPDSETTPTSWSDILGTQSLLDFPVPPGEDEVMLNLFWDGYAMNFGAPVPHQ</sequence>
<dbReference type="Pfam" id="PF04082">
    <property type="entry name" value="Fungal_trans"/>
    <property type="match status" value="1"/>
</dbReference>
<dbReference type="GO" id="GO:0006351">
    <property type="term" value="P:DNA-templated transcription"/>
    <property type="evidence" value="ECO:0007669"/>
    <property type="project" value="InterPro"/>
</dbReference>
<evidence type="ECO:0000256" key="5">
    <source>
        <dbReference type="SAM" id="MobiDB-lite"/>
    </source>
</evidence>
<dbReference type="EMBL" id="KI912109">
    <property type="protein sequence ID" value="ETS87804.1"/>
    <property type="molecule type" value="Genomic_DNA"/>
</dbReference>
<dbReference type="OrthoDB" id="47007at2759"/>
<feature type="domain" description="Zn(2)-C6 fungal-type" evidence="6">
    <location>
        <begin position="17"/>
        <end position="48"/>
    </location>
</feature>
<dbReference type="KEGG" id="pfy:PFICI_01632"/>
<proteinExistence type="predicted"/>
<evidence type="ECO:0000259" key="6">
    <source>
        <dbReference type="PROSITE" id="PS50048"/>
    </source>
</evidence>
<evidence type="ECO:0000313" key="7">
    <source>
        <dbReference type="EMBL" id="ETS87804.1"/>
    </source>
</evidence>
<organism evidence="7 8">
    <name type="scientific">Pestalotiopsis fici (strain W106-1 / CGMCC3.15140)</name>
    <dbReference type="NCBI Taxonomy" id="1229662"/>
    <lineage>
        <taxon>Eukaryota</taxon>
        <taxon>Fungi</taxon>
        <taxon>Dikarya</taxon>
        <taxon>Ascomycota</taxon>
        <taxon>Pezizomycotina</taxon>
        <taxon>Sordariomycetes</taxon>
        <taxon>Xylariomycetidae</taxon>
        <taxon>Amphisphaeriales</taxon>
        <taxon>Sporocadaceae</taxon>
        <taxon>Pestalotiopsis</taxon>
    </lineage>
</organism>
<dbReference type="GO" id="GO:0008270">
    <property type="term" value="F:zinc ion binding"/>
    <property type="evidence" value="ECO:0007669"/>
    <property type="project" value="InterPro"/>
</dbReference>
<name>W3XPA6_PESFW</name>
<dbReference type="InterPro" id="IPR001138">
    <property type="entry name" value="Zn2Cys6_DnaBD"/>
</dbReference>
<evidence type="ECO:0000256" key="3">
    <source>
        <dbReference type="ARBA" id="ARBA00023163"/>
    </source>
</evidence>
<feature type="region of interest" description="Disordered" evidence="5">
    <location>
        <begin position="32"/>
        <end position="115"/>
    </location>
</feature>
<feature type="compositionally biased region" description="Low complexity" evidence="5">
    <location>
        <begin position="75"/>
        <end position="90"/>
    </location>
</feature>
<keyword evidence="8" id="KW-1185">Reference proteome</keyword>
<evidence type="ECO:0000313" key="8">
    <source>
        <dbReference type="Proteomes" id="UP000030651"/>
    </source>
</evidence>
<dbReference type="PANTHER" id="PTHR47424">
    <property type="entry name" value="REGULATORY PROTEIN GAL4"/>
    <property type="match status" value="1"/>
</dbReference>
<feature type="compositionally biased region" description="Basic and acidic residues" evidence="5">
    <location>
        <begin position="98"/>
        <end position="108"/>
    </location>
</feature>
<dbReference type="CDD" id="cd00067">
    <property type="entry name" value="GAL4"/>
    <property type="match status" value="1"/>
</dbReference>
<reference evidence="8" key="1">
    <citation type="journal article" date="2015" name="BMC Genomics">
        <title>Genomic and transcriptomic analysis of the endophytic fungus Pestalotiopsis fici reveals its lifestyle and high potential for synthesis of natural products.</title>
        <authorList>
            <person name="Wang X."/>
            <person name="Zhang X."/>
            <person name="Liu L."/>
            <person name="Xiang M."/>
            <person name="Wang W."/>
            <person name="Sun X."/>
            <person name="Che Y."/>
            <person name="Guo L."/>
            <person name="Liu G."/>
            <person name="Guo L."/>
            <person name="Wang C."/>
            <person name="Yin W.B."/>
            <person name="Stadler M."/>
            <person name="Zhang X."/>
            <person name="Liu X."/>
        </authorList>
    </citation>
    <scope>NUCLEOTIDE SEQUENCE [LARGE SCALE GENOMIC DNA]</scope>
    <source>
        <strain evidence="8">W106-1 / CGMCC3.15140</strain>
    </source>
</reference>
<protein>
    <recommendedName>
        <fullName evidence="6">Zn(2)-C6 fungal-type domain-containing protein</fullName>
    </recommendedName>
</protein>
<keyword evidence="3" id="KW-0804">Transcription</keyword>
<dbReference type="eggNOG" id="ENOG502QVYJ">
    <property type="taxonomic scope" value="Eukaryota"/>
</dbReference>
<dbReference type="InterPro" id="IPR036864">
    <property type="entry name" value="Zn2-C6_fun-type_DNA-bd_sf"/>
</dbReference>
<dbReference type="OMA" id="SPQAEHY"/>
<keyword evidence="2" id="KW-0805">Transcription regulation</keyword>
<dbReference type="RefSeq" id="XP_007828404.1">
    <property type="nucleotide sequence ID" value="XM_007830213.1"/>
</dbReference>